<gene>
    <name evidence="1" type="ORF">PG999_003694</name>
</gene>
<sequence length="301" mass="34135">MDFPQLPPELVLVLFQNITPAGLLSLVQASPRCLRALESIGTPALQRLLQKIASENSQHDETVHFHRPVAGLNALTSLVYARSAPYDIALNLYEVTPFFVFRDWYLKIRDGDFEHPLSDNRLLYTTFHLYEGLGEGPAAHVEELKSKMIEHYAPFFDREALAAVNRYWDPACDTAGDAREDFPVKLRWDSSFSDELPVSFGCRIKFRVQGSKKPGYCEILTFDMRACRGVVCFTAKAKSDLAHRYREYMTLKDVKNFSTKLRGLGVRPGAAADNVDLIVEEIGHNFQMIKETLGELGIWED</sequence>
<evidence type="ECO:0008006" key="3">
    <source>
        <dbReference type="Google" id="ProtNLM"/>
    </source>
</evidence>
<comment type="caution">
    <text evidence="1">The sequence shown here is derived from an EMBL/GenBank/DDBJ whole genome shotgun (WGS) entry which is preliminary data.</text>
</comment>
<proteinExistence type="predicted"/>
<name>A0AAW0R4I4_9PEZI</name>
<dbReference type="EMBL" id="JAQQWP010000003">
    <property type="protein sequence ID" value="KAK8123776.1"/>
    <property type="molecule type" value="Genomic_DNA"/>
</dbReference>
<dbReference type="AlphaFoldDB" id="A0AAW0R4I4"/>
<dbReference type="Proteomes" id="UP001392437">
    <property type="component" value="Unassembled WGS sequence"/>
</dbReference>
<reference evidence="1 2" key="1">
    <citation type="submission" date="2023-01" db="EMBL/GenBank/DDBJ databases">
        <title>Analysis of 21 Apiospora genomes using comparative genomics revels a genus with tremendous synthesis potential of carbohydrate active enzymes and secondary metabolites.</title>
        <authorList>
            <person name="Sorensen T."/>
        </authorList>
    </citation>
    <scope>NUCLEOTIDE SEQUENCE [LARGE SCALE GENOMIC DNA]</scope>
    <source>
        <strain evidence="1 2">CBS 117206</strain>
    </source>
</reference>
<evidence type="ECO:0000313" key="1">
    <source>
        <dbReference type="EMBL" id="KAK8123776.1"/>
    </source>
</evidence>
<protein>
    <recommendedName>
        <fullName evidence="3">F-box domain-containing protein</fullName>
    </recommendedName>
</protein>
<evidence type="ECO:0000313" key="2">
    <source>
        <dbReference type="Proteomes" id="UP001392437"/>
    </source>
</evidence>
<keyword evidence="2" id="KW-1185">Reference proteome</keyword>
<accession>A0AAW0R4I4</accession>
<organism evidence="1 2">
    <name type="scientific">Apiospora kogelbergensis</name>
    <dbReference type="NCBI Taxonomy" id="1337665"/>
    <lineage>
        <taxon>Eukaryota</taxon>
        <taxon>Fungi</taxon>
        <taxon>Dikarya</taxon>
        <taxon>Ascomycota</taxon>
        <taxon>Pezizomycotina</taxon>
        <taxon>Sordariomycetes</taxon>
        <taxon>Xylariomycetidae</taxon>
        <taxon>Amphisphaeriales</taxon>
        <taxon>Apiosporaceae</taxon>
        <taxon>Apiospora</taxon>
    </lineage>
</organism>